<keyword evidence="5" id="KW-0255">Endonuclease</keyword>
<dbReference type="GO" id="GO:0008233">
    <property type="term" value="F:peptidase activity"/>
    <property type="evidence" value="ECO:0007669"/>
    <property type="project" value="UniProtKB-KW"/>
</dbReference>
<dbReference type="AlphaFoldDB" id="A0A699IME4"/>
<evidence type="ECO:0000256" key="8">
    <source>
        <dbReference type="PROSITE-ProRule" id="PRU00047"/>
    </source>
</evidence>
<dbReference type="InterPro" id="IPR043128">
    <property type="entry name" value="Rev_trsase/Diguanyl_cyclase"/>
</dbReference>
<dbReference type="Gene3D" id="4.10.60.10">
    <property type="entry name" value="Zinc finger, CCHC-type"/>
    <property type="match status" value="1"/>
</dbReference>
<keyword evidence="2" id="KW-0808">Transferase</keyword>
<name>A0A699IME4_TANCI</name>
<evidence type="ECO:0000259" key="9">
    <source>
        <dbReference type="PROSITE" id="PS50158"/>
    </source>
</evidence>
<evidence type="ECO:0000259" key="10">
    <source>
        <dbReference type="PROSITE" id="PS50878"/>
    </source>
</evidence>
<evidence type="ECO:0000256" key="6">
    <source>
        <dbReference type="ARBA" id="ARBA00022801"/>
    </source>
</evidence>
<evidence type="ECO:0000256" key="3">
    <source>
        <dbReference type="ARBA" id="ARBA00022695"/>
    </source>
</evidence>
<keyword evidence="8" id="KW-0863">Zinc-finger</keyword>
<dbReference type="GO" id="GO:0003676">
    <property type="term" value="F:nucleic acid binding"/>
    <property type="evidence" value="ECO:0007669"/>
    <property type="project" value="InterPro"/>
</dbReference>
<dbReference type="GO" id="GO:0004519">
    <property type="term" value="F:endonuclease activity"/>
    <property type="evidence" value="ECO:0007669"/>
    <property type="project" value="UniProtKB-KW"/>
</dbReference>
<evidence type="ECO:0000256" key="7">
    <source>
        <dbReference type="ARBA" id="ARBA00022918"/>
    </source>
</evidence>
<keyword evidence="1" id="KW-0645">Protease</keyword>
<dbReference type="Gene3D" id="3.30.70.270">
    <property type="match status" value="1"/>
</dbReference>
<dbReference type="InterPro" id="IPR036875">
    <property type="entry name" value="Znf_CCHC_sf"/>
</dbReference>
<dbReference type="GO" id="GO:0003964">
    <property type="term" value="F:RNA-directed DNA polymerase activity"/>
    <property type="evidence" value="ECO:0007669"/>
    <property type="project" value="UniProtKB-KW"/>
</dbReference>
<dbReference type="FunFam" id="3.10.10.10:FF:000007">
    <property type="entry name" value="Retrovirus-related Pol polyprotein from transposon 17.6-like Protein"/>
    <property type="match status" value="1"/>
</dbReference>
<proteinExistence type="predicted"/>
<dbReference type="Pfam" id="PF08284">
    <property type="entry name" value="RVP_2"/>
    <property type="match status" value="1"/>
</dbReference>
<organism evidence="11">
    <name type="scientific">Tanacetum cinerariifolium</name>
    <name type="common">Dalmatian daisy</name>
    <name type="synonym">Chrysanthemum cinerariifolium</name>
    <dbReference type="NCBI Taxonomy" id="118510"/>
    <lineage>
        <taxon>Eukaryota</taxon>
        <taxon>Viridiplantae</taxon>
        <taxon>Streptophyta</taxon>
        <taxon>Embryophyta</taxon>
        <taxon>Tracheophyta</taxon>
        <taxon>Spermatophyta</taxon>
        <taxon>Magnoliopsida</taxon>
        <taxon>eudicotyledons</taxon>
        <taxon>Gunneridae</taxon>
        <taxon>Pentapetalae</taxon>
        <taxon>asterids</taxon>
        <taxon>campanulids</taxon>
        <taxon>Asterales</taxon>
        <taxon>Asteraceae</taxon>
        <taxon>Asteroideae</taxon>
        <taxon>Anthemideae</taxon>
        <taxon>Anthemidinae</taxon>
        <taxon>Tanacetum</taxon>
    </lineage>
</organism>
<reference evidence="11" key="1">
    <citation type="journal article" date="2019" name="Sci. Rep.">
        <title>Draft genome of Tanacetum cinerariifolium, the natural source of mosquito coil.</title>
        <authorList>
            <person name="Yamashiro T."/>
            <person name="Shiraishi A."/>
            <person name="Satake H."/>
            <person name="Nakayama K."/>
        </authorList>
    </citation>
    <scope>NUCLEOTIDE SEQUENCE</scope>
</reference>
<keyword evidence="7 11" id="KW-0695">RNA-directed DNA polymerase</keyword>
<protein>
    <submittedName>
        <fullName evidence="11">Reverse transcriptase domain-containing protein</fullName>
    </submittedName>
</protein>
<sequence length="402" mass="45636">PGHYARDCKKKAVATGANTHSTLVCYGCGEKGHTQNHCPNKNNPLGEEAHGRAYVIKEAEKNQGPNVVMGTFLLNNRYATVLFDSGSEKGFVNTSFSHLIDTDPIRLDTSYEVKLADGRVASTNIVLKGCTINLVDHLFIIDLMPIELGTFDVIIGMDWLVEQDAIIVCGKKVVHVPYKNKTLVVKGDREDVPVIRDFPKVFPDDLLGLPPPRQVEFQIDLVPGAAPVACAPYRLAPSKMKELAKQLQELSKKGFNHPSSSSWGAPVLFVKKKDESFRMCIDYRELNKLTVKNRYPLQRIDNLFDQLQGSSVYSKIDLRTSYHQLRIREEDIPITAFRTRYGHYEFRVMSFGLTNTPAVFMDLMNRVCKPYLDKFVIVFIDHILIYSKNKEEHEEHLKTIEY</sequence>
<dbReference type="SUPFAM" id="SSF57756">
    <property type="entry name" value="Retrovirus zinc finger-like domains"/>
    <property type="match status" value="1"/>
</dbReference>
<dbReference type="Gene3D" id="3.10.10.10">
    <property type="entry name" value="HIV Type 1 Reverse Transcriptase, subunit A, domain 1"/>
    <property type="match status" value="1"/>
</dbReference>
<keyword evidence="6" id="KW-0378">Hydrolase</keyword>
<gene>
    <name evidence="11" type="ORF">Tci_550159</name>
</gene>
<dbReference type="GO" id="GO:0006508">
    <property type="term" value="P:proteolysis"/>
    <property type="evidence" value="ECO:0007669"/>
    <property type="project" value="UniProtKB-KW"/>
</dbReference>
<dbReference type="SMART" id="SM00343">
    <property type="entry name" value="ZnF_C2HC"/>
    <property type="match status" value="2"/>
</dbReference>
<feature type="domain" description="Reverse transcriptase" evidence="10">
    <location>
        <begin position="251"/>
        <end position="402"/>
    </location>
</feature>
<dbReference type="GO" id="GO:0008270">
    <property type="term" value="F:zinc ion binding"/>
    <property type="evidence" value="ECO:0007669"/>
    <property type="project" value="UniProtKB-KW"/>
</dbReference>
<keyword evidence="3" id="KW-0548">Nucleotidyltransferase</keyword>
<dbReference type="InterPro" id="IPR053134">
    <property type="entry name" value="RNA-dir_DNA_polymerase"/>
</dbReference>
<dbReference type="CDD" id="cd01647">
    <property type="entry name" value="RT_LTR"/>
    <property type="match status" value="1"/>
</dbReference>
<dbReference type="InterPro" id="IPR021109">
    <property type="entry name" value="Peptidase_aspartic_dom_sf"/>
</dbReference>
<keyword evidence="8" id="KW-0862">Zinc</keyword>
<keyword evidence="4" id="KW-0540">Nuclease</keyword>
<dbReference type="SUPFAM" id="SSF50630">
    <property type="entry name" value="Acid proteases"/>
    <property type="match status" value="1"/>
</dbReference>
<dbReference type="EMBL" id="BKCJ010322850">
    <property type="protein sequence ID" value="GEZ78186.1"/>
    <property type="molecule type" value="Genomic_DNA"/>
</dbReference>
<evidence type="ECO:0000256" key="2">
    <source>
        <dbReference type="ARBA" id="ARBA00022679"/>
    </source>
</evidence>
<evidence type="ECO:0000256" key="5">
    <source>
        <dbReference type="ARBA" id="ARBA00022759"/>
    </source>
</evidence>
<feature type="non-terminal residue" evidence="11">
    <location>
        <position position="1"/>
    </location>
</feature>
<dbReference type="PANTHER" id="PTHR24559">
    <property type="entry name" value="TRANSPOSON TY3-I GAG-POL POLYPROTEIN"/>
    <property type="match status" value="1"/>
</dbReference>
<dbReference type="Gene3D" id="2.40.70.10">
    <property type="entry name" value="Acid Proteases"/>
    <property type="match status" value="1"/>
</dbReference>
<evidence type="ECO:0000313" key="11">
    <source>
        <dbReference type="EMBL" id="GEZ78186.1"/>
    </source>
</evidence>
<dbReference type="InterPro" id="IPR001878">
    <property type="entry name" value="Znf_CCHC"/>
</dbReference>
<dbReference type="PANTHER" id="PTHR24559:SF427">
    <property type="entry name" value="RNA-DIRECTED DNA POLYMERASE"/>
    <property type="match status" value="1"/>
</dbReference>
<keyword evidence="8" id="KW-0479">Metal-binding</keyword>
<dbReference type="PROSITE" id="PS50878">
    <property type="entry name" value="RT_POL"/>
    <property type="match status" value="1"/>
</dbReference>
<feature type="domain" description="CCHC-type" evidence="9">
    <location>
        <begin position="25"/>
        <end position="40"/>
    </location>
</feature>
<evidence type="ECO:0000256" key="4">
    <source>
        <dbReference type="ARBA" id="ARBA00022722"/>
    </source>
</evidence>
<dbReference type="PROSITE" id="PS50158">
    <property type="entry name" value="ZF_CCHC"/>
    <property type="match status" value="1"/>
</dbReference>
<dbReference type="Pfam" id="PF00078">
    <property type="entry name" value="RVT_1"/>
    <property type="match status" value="1"/>
</dbReference>
<dbReference type="InterPro" id="IPR043502">
    <property type="entry name" value="DNA/RNA_pol_sf"/>
</dbReference>
<accession>A0A699IME4</accession>
<comment type="caution">
    <text evidence="11">The sequence shown here is derived from an EMBL/GenBank/DDBJ whole genome shotgun (WGS) entry which is preliminary data.</text>
</comment>
<evidence type="ECO:0000256" key="1">
    <source>
        <dbReference type="ARBA" id="ARBA00022670"/>
    </source>
</evidence>
<dbReference type="InterPro" id="IPR000477">
    <property type="entry name" value="RT_dom"/>
</dbReference>
<dbReference type="CDD" id="cd00303">
    <property type="entry name" value="retropepsin_like"/>
    <property type="match status" value="1"/>
</dbReference>
<dbReference type="SUPFAM" id="SSF56672">
    <property type="entry name" value="DNA/RNA polymerases"/>
    <property type="match status" value="1"/>
</dbReference>